<evidence type="ECO:0000313" key="2">
    <source>
        <dbReference type="Proteomes" id="UP000798662"/>
    </source>
</evidence>
<dbReference type="Proteomes" id="UP000798662">
    <property type="component" value="Chromosome 2"/>
</dbReference>
<evidence type="ECO:0000313" key="1">
    <source>
        <dbReference type="EMBL" id="KAK1863535.1"/>
    </source>
</evidence>
<name>A0ACC3BZY7_PYRYE</name>
<sequence>MSPTSKRPAVAAAAPLDGRRHQWRLSLFPSCPPLFPPPPPPPPPHSPHSPYPTCGPVTHPGWSTSASPQHHQKNAVPRGRPSTSPTAPPPQSPLRTESPV</sequence>
<gene>
    <name evidence="1" type="ORF">I4F81_006090</name>
</gene>
<accession>A0ACC3BZY7</accession>
<proteinExistence type="predicted"/>
<protein>
    <submittedName>
        <fullName evidence="1">Uncharacterized protein</fullName>
    </submittedName>
</protein>
<organism evidence="1 2">
    <name type="scientific">Pyropia yezoensis</name>
    <name type="common">Susabi-nori</name>
    <name type="synonym">Porphyra yezoensis</name>
    <dbReference type="NCBI Taxonomy" id="2788"/>
    <lineage>
        <taxon>Eukaryota</taxon>
        <taxon>Rhodophyta</taxon>
        <taxon>Bangiophyceae</taxon>
        <taxon>Bangiales</taxon>
        <taxon>Bangiaceae</taxon>
        <taxon>Pyropia</taxon>
    </lineage>
</organism>
<reference evidence="1" key="1">
    <citation type="submission" date="2019-11" db="EMBL/GenBank/DDBJ databases">
        <title>Nori genome reveals adaptations in red seaweeds to the harsh intertidal environment.</title>
        <authorList>
            <person name="Wang D."/>
            <person name="Mao Y."/>
        </authorList>
    </citation>
    <scope>NUCLEOTIDE SEQUENCE</scope>
    <source>
        <tissue evidence="1">Gametophyte</tissue>
    </source>
</reference>
<dbReference type="EMBL" id="CM020619">
    <property type="protein sequence ID" value="KAK1863535.1"/>
    <property type="molecule type" value="Genomic_DNA"/>
</dbReference>
<keyword evidence="2" id="KW-1185">Reference proteome</keyword>
<comment type="caution">
    <text evidence="1">The sequence shown here is derived from an EMBL/GenBank/DDBJ whole genome shotgun (WGS) entry which is preliminary data.</text>
</comment>